<dbReference type="AlphaFoldDB" id="A0A4C1Z5M2"/>
<name>A0A4C1Z5M2_EUMVA</name>
<keyword evidence="3" id="KW-1185">Reference proteome</keyword>
<dbReference type="EMBL" id="BGZK01001566">
    <property type="protein sequence ID" value="GBP82463.1"/>
    <property type="molecule type" value="Genomic_DNA"/>
</dbReference>
<proteinExistence type="predicted"/>
<gene>
    <name evidence="2" type="ORF">EVAR_99463_1</name>
</gene>
<feature type="region of interest" description="Disordered" evidence="1">
    <location>
        <begin position="75"/>
        <end position="101"/>
    </location>
</feature>
<accession>A0A4C1Z5M2</accession>
<dbReference type="Proteomes" id="UP000299102">
    <property type="component" value="Unassembled WGS sequence"/>
</dbReference>
<evidence type="ECO:0000313" key="2">
    <source>
        <dbReference type="EMBL" id="GBP82463.1"/>
    </source>
</evidence>
<protein>
    <submittedName>
        <fullName evidence="2">Uncharacterized protein</fullName>
    </submittedName>
</protein>
<sequence>MGRVCARAVFTPFNSICLVESIQRVEPGRRFVLRKRLKAGEFATSPLYSPTGCGTASIRRVYHHGPRYAARTSNNLSNAVQTGNNTTSFNGEEPRANTQTSQKCSYTVVKLPATRKGPARYHTITEYRREQQLSLLYFVKYPIPIQETGNGLVTPMRLRITTGDGRQLLFRERWRREWCEFVYDQLGAPAAEVERPAKTVDNMIFDVITSYKSMNAGCTHQKARLIVTFCLSRACKRERGTSDREARSA</sequence>
<comment type="caution">
    <text evidence="2">The sequence shown here is derived from an EMBL/GenBank/DDBJ whole genome shotgun (WGS) entry which is preliminary data.</text>
</comment>
<evidence type="ECO:0000256" key="1">
    <source>
        <dbReference type="SAM" id="MobiDB-lite"/>
    </source>
</evidence>
<organism evidence="2 3">
    <name type="scientific">Eumeta variegata</name>
    <name type="common">Bagworm moth</name>
    <name type="synonym">Eumeta japonica</name>
    <dbReference type="NCBI Taxonomy" id="151549"/>
    <lineage>
        <taxon>Eukaryota</taxon>
        <taxon>Metazoa</taxon>
        <taxon>Ecdysozoa</taxon>
        <taxon>Arthropoda</taxon>
        <taxon>Hexapoda</taxon>
        <taxon>Insecta</taxon>
        <taxon>Pterygota</taxon>
        <taxon>Neoptera</taxon>
        <taxon>Endopterygota</taxon>
        <taxon>Lepidoptera</taxon>
        <taxon>Glossata</taxon>
        <taxon>Ditrysia</taxon>
        <taxon>Tineoidea</taxon>
        <taxon>Psychidae</taxon>
        <taxon>Oiketicinae</taxon>
        <taxon>Eumeta</taxon>
    </lineage>
</organism>
<reference evidence="2 3" key="1">
    <citation type="journal article" date="2019" name="Commun. Biol.">
        <title>The bagworm genome reveals a unique fibroin gene that provides high tensile strength.</title>
        <authorList>
            <person name="Kono N."/>
            <person name="Nakamura H."/>
            <person name="Ohtoshi R."/>
            <person name="Tomita M."/>
            <person name="Numata K."/>
            <person name="Arakawa K."/>
        </authorList>
    </citation>
    <scope>NUCLEOTIDE SEQUENCE [LARGE SCALE GENOMIC DNA]</scope>
</reference>
<evidence type="ECO:0000313" key="3">
    <source>
        <dbReference type="Proteomes" id="UP000299102"/>
    </source>
</evidence>